<organism evidence="2">
    <name type="scientific">Sulfurihydrogenibium azorense</name>
    <dbReference type="NCBI Taxonomy" id="309806"/>
    <lineage>
        <taxon>Bacteria</taxon>
        <taxon>Pseudomonadati</taxon>
        <taxon>Aquificota</taxon>
        <taxon>Aquificia</taxon>
        <taxon>Aquificales</taxon>
        <taxon>Hydrogenothermaceae</taxon>
        <taxon>Sulfurihydrogenibium</taxon>
    </lineage>
</organism>
<comment type="caution">
    <text evidence="2">The sequence shown here is derived from an EMBL/GenBank/DDBJ whole genome shotgun (WGS) entry which is preliminary data.</text>
</comment>
<name>A0A832DE66_9AQUI</name>
<dbReference type="EMBL" id="DSFC01000126">
    <property type="protein sequence ID" value="HEV09197.1"/>
    <property type="molecule type" value="Genomic_DNA"/>
</dbReference>
<dbReference type="PANTHER" id="PTHR21708">
    <property type="entry name" value="PROBABLE 2-DEHYDROPANTOATE 2-REDUCTASE"/>
    <property type="match status" value="1"/>
</dbReference>
<dbReference type="InterPro" id="IPR051402">
    <property type="entry name" value="KPR-Related"/>
</dbReference>
<dbReference type="Pfam" id="PF02558">
    <property type="entry name" value="ApbA"/>
    <property type="match status" value="1"/>
</dbReference>
<evidence type="ECO:0000313" key="2">
    <source>
        <dbReference type="EMBL" id="HEV09197.1"/>
    </source>
</evidence>
<reference evidence="2" key="1">
    <citation type="journal article" date="2020" name="mSystems">
        <title>Genome- and Community-Level Interaction Insights into Carbon Utilization and Element Cycling Functions of Hydrothermarchaeota in Hydrothermal Sediment.</title>
        <authorList>
            <person name="Zhou Z."/>
            <person name="Liu Y."/>
            <person name="Xu W."/>
            <person name="Pan J."/>
            <person name="Luo Z.H."/>
            <person name="Li M."/>
        </authorList>
    </citation>
    <scope>NUCLEOTIDE SEQUENCE [LARGE SCALE GENOMIC DNA]</scope>
    <source>
        <strain evidence="2">SpSt-1257</strain>
    </source>
</reference>
<proteinExistence type="predicted"/>
<dbReference type="GO" id="GO:0005737">
    <property type="term" value="C:cytoplasm"/>
    <property type="evidence" value="ECO:0007669"/>
    <property type="project" value="TreeGrafter"/>
</dbReference>
<dbReference type="SUPFAM" id="SSF51735">
    <property type="entry name" value="NAD(P)-binding Rossmann-fold domains"/>
    <property type="match status" value="1"/>
</dbReference>
<dbReference type="InterPro" id="IPR013332">
    <property type="entry name" value="KPR_N"/>
</dbReference>
<accession>A0A832DE66</accession>
<gene>
    <name evidence="2" type="ORF">ENO34_02220</name>
</gene>
<protein>
    <submittedName>
        <fullName evidence="2">2-dehydropantoate 2-reductase</fullName>
    </submittedName>
</protein>
<dbReference type="Gene3D" id="3.40.50.720">
    <property type="entry name" value="NAD(P)-binding Rossmann-like Domain"/>
    <property type="match status" value="1"/>
</dbReference>
<feature type="non-terminal residue" evidence="2">
    <location>
        <position position="108"/>
    </location>
</feature>
<feature type="domain" description="Ketopantoate reductase N-terminal" evidence="1">
    <location>
        <begin position="4"/>
        <end position="108"/>
    </location>
</feature>
<dbReference type="InterPro" id="IPR036291">
    <property type="entry name" value="NAD(P)-bd_dom_sf"/>
</dbReference>
<evidence type="ECO:0000259" key="1">
    <source>
        <dbReference type="Pfam" id="PF02558"/>
    </source>
</evidence>
<dbReference type="Proteomes" id="UP000885621">
    <property type="component" value="Unassembled WGS sequence"/>
</dbReference>
<dbReference type="AlphaFoldDB" id="A0A832DE66"/>
<dbReference type="PANTHER" id="PTHR21708:SF26">
    <property type="entry name" value="2-DEHYDROPANTOATE 2-REDUCTASE"/>
    <property type="match status" value="1"/>
</dbReference>
<sequence>MKNILIVGLGAVGTVFAVFLKEAGHNVYGLVRNKEKYNCSIFQVDGIWGHHSATLDLVTDNPEDLKNVDFDIIIVSVKSFDTEQAIKNIKDLVKDKTFVILTQNGYGN</sequence>